<dbReference type="eggNOG" id="COG1191">
    <property type="taxonomic scope" value="Bacteria"/>
</dbReference>
<gene>
    <name evidence="6" type="ORF">H261_00630</name>
</gene>
<dbReference type="RefSeq" id="WP_008613163.1">
    <property type="nucleotide sequence ID" value="NZ_AONQ01000001.1"/>
</dbReference>
<dbReference type="SUPFAM" id="SSF88659">
    <property type="entry name" value="Sigma3 and sigma4 domains of RNA polymerase sigma factors"/>
    <property type="match status" value="1"/>
</dbReference>
<keyword evidence="3" id="KW-0238">DNA-binding</keyword>
<comment type="caution">
    <text evidence="6">The sequence shown here is derived from an EMBL/GenBank/DDBJ whole genome shotgun (WGS) entry which is preliminary data.</text>
</comment>
<evidence type="ECO:0000256" key="5">
    <source>
        <dbReference type="SAM" id="MobiDB-lite"/>
    </source>
</evidence>
<keyword evidence="7" id="KW-1185">Reference proteome</keyword>
<evidence type="ECO:0000256" key="1">
    <source>
        <dbReference type="ARBA" id="ARBA00023015"/>
    </source>
</evidence>
<evidence type="ECO:0000256" key="2">
    <source>
        <dbReference type="ARBA" id="ARBA00023082"/>
    </source>
</evidence>
<dbReference type="InterPro" id="IPR039425">
    <property type="entry name" value="RNA_pol_sigma-70-like"/>
</dbReference>
<dbReference type="STRING" id="1244869.H261_00630"/>
<dbReference type="GO" id="GO:0016987">
    <property type="term" value="F:sigma factor activity"/>
    <property type="evidence" value="ECO:0007669"/>
    <property type="project" value="UniProtKB-KW"/>
</dbReference>
<keyword evidence="2" id="KW-0731">Sigma factor</keyword>
<dbReference type="GO" id="GO:0003677">
    <property type="term" value="F:DNA binding"/>
    <property type="evidence" value="ECO:0007669"/>
    <property type="project" value="UniProtKB-KW"/>
</dbReference>
<dbReference type="PATRIC" id="fig|1244869.3.peg.119"/>
<name>M3AHK8_9PROT</name>
<evidence type="ECO:0000256" key="3">
    <source>
        <dbReference type="ARBA" id="ARBA00023125"/>
    </source>
</evidence>
<dbReference type="InterPro" id="IPR013324">
    <property type="entry name" value="RNA_pol_sigma_r3/r4-like"/>
</dbReference>
<protein>
    <submittedName>
        <fullName evidence="6">Uncharacterized protein</fullName>
    </submittedName>
</protein>
<evidence type="ECO:0000256" key="4">
    <source>
        <dbReference type="ARBA" id="ARBA00023163"/>
    </source>
</evidence>
<keyword evidence="4" id="KW-0804">Transcription</keyword>
<dbReference type="EMBL" id="AONQ01000001">
    <property type="protein sequence ID" value="EME72039.1"/>
    <property type="molecule type" value="Genomic_DNA"/>
</dbReference>
<evidence type="ECO:0000313" key="7">
    <source>
        <dbReference type="Proteomes" id="UP000011744"/>
    </source>
</evidence>
<feature type="region of interest" description="Disordered" evidence="5">
    <location>
        <begin position="188"/>
        <end position="207"/>
    </location>
</feature>
<accession>M3AHK8</accession>
<reference evidence="6 7" key="1">
    <citation type="journal article" date="2014" name="Genome Announc.">
        <title>Draft Genome Sequence of Magnetospirillum sp. Strain SO-1, a Freshwater Magnetotactic Bacterium Isolated from the Ol'khovka River, Russia.</title>
        <authorList>
            <person name="Grouzdev D.S."/>
            <person name="Dziuba M.V."/>
            <person name="Sukhacheva M.S."/>
            <person name="Mardanov A.V."/>
            <person name="Beletskiy A.V."/>
            <person name="Kuznetsov B.B."/>
            <person name="Skryabin K.G."/>
        </authorList>
    </citation>
    <scope>NUCLEOTIDE SEQUENCE [LARGE SCALE GENOMIC DNA]</scope>
    <source>
        <strain evidence="6 7">SO-1</strain>
    </source>
</reference>
<dbReference type="PANTHER" id="PTHR43133">
    <property type="entry name" value="RNA POLYMERASE ECF-TYPE SIGMA FACTO"/>
    <property type="match status" value="1"/>
</dbReference>
<dbReference type="Gene3D" id="1.10.1740.10">
    <property type="match status" value="2"/>
</dbReference>
<dbReference type="Proteomes" id="UP000011744">
    <property type="component" value="Unassembled WGS sequence"/>
</dbReference>
<dbReference type="PANTHER" id="PTHR43133:SF8">
    <property type="entry name" value="RNA POLYMERASE SIGMA FACTOR HI_1459-RELATED"/>
    <property type="match status" value="1"/>
</dbReference>
<keyword evidence="1" id="KW-0805">Transcription regulation</keyword>
<proteinExistence type="predicted"/>
<evidence type="ECO:0000313" key="6">
    <source>
        <dbReference type="EMBL" id="EME72039.1"/>
    </source>
</evidence>
<sequence>MTIHTVENRALVRDVLDAKPLAWDRLVRRIADTVWTACRLLCGDDADSRAAFSDVMDGLRADGFRRLRAYNGSSRIETFVALVTRDVLAERLLRLFNVHSASDGWAAFERFFAADINRIINRRLPGADRADLRQDAYQDICVALIADDYRRLKAYRGIGSFTGFVLQMVDRLLIDFIRSTMPLGRQRTEAQTTEWEDIPSDQPSPEDALLEQEGDRLLSLASEVLREAAAALSETERLYLHIALGSGEPIPAREVARQMRRPVEEVYKLKQRVMARLRETLDKHPAVKMWKASV</sequence>
<organism evidence="6 7">
    <name type="scientific">Paramagnetospirillum caucaseum</name>
    <dbReference type="NCBI Taxonomy" id="1244869"/>
    <lineage>
        <taxon>Bacteria</taxon>
        <taxon>Pseudomonadati</taxon>
        <taxon>Pseudomonadota</taxon>
        <taxon>Alphaproteobacteria</taxon>
        <taxon>Rhodospirillales</taxon>
        <taxon>Magnetospirillaceae</taxon>
        <taxon>Paramagnetospirillum</taxon>
    </lineage>
</organism>
<dbReference type="AlphaFoldDB" id="M3AHK8"/>